<name>A0A1F5VW78_9BACT</name>
<sequence>MVFIYLAITVVLYLVSAPLNAKSDGLIYYAMAEAFSQHRLSLEEEMYLDAYLSTRSLGKFYSDDLKLTSFYYPGSALLYYPFFKCADVLSNLSVLKQNNILFSTVSPLPFSRIAMLWFANFLFLFISFLLMHLIIKNLFNLRNFQIAAIIFMLFLSTSWICYSTLEYMFIHNMEIMVSSAFLLCWLRQKNTSIHHFFALGFLFSLLVSIRLINATIYILFITYSLYKSRCSNSRYSTRLNASILLIAGGLPAALFLAYYNQQIFGNAFSMGYPKNLLVWSLGFPEALSSFFSILFSYFFHPVRGLFIWHPLLLLSFIGIFAYHNNTSLKKLMLFSLALFTLIISQYKIWWGGGTYGQRFFLSLLPFFAIGLSKIFSYKSKTVVVILTLLTLYSLCIYVLYLGGARKNSDEFYTPYSFIKEAYHDPQFIKNSIAFNTIKNPHNAFVWLINIKSAPAFTSKSMTHSDSVHQFKLALPDSLQNQTVSFALQIYTDQEKKFPKQFLLSARSAKTELTTENNIFKISHLGLPSPLITTSLNEKPLRIRQLRINNNTLLDETNEITLIIGIIDHSQQKLVHYYETTINQKYDFAENAFMKKSLLYDSNNPLLLKYKAISLEDGNIIYLFWKAKGNIPFFIEKLVADKNQDLILPEGLKPLSQQYFKGTMWVIAEKKILFY</sequence>
<evidence type="ECO:0000256" key="1">
    <source>
        <dbReference type="SAM" id="Phobius"/>
    </source>
</evidence>
<feature type="transmembrane region" description="Helical" evidence="1">
    <location>
        <begin position="276"/>
        <end position="299"/>
    </location>
</feature>
<feature type="transmembrane region" description="Helical" evidence="1">
    <location>
        <begin position="355"/>
        <end position="375"/>
    </location>
</feature>
<feature type="transmembrane region" description="Helical" evidence="1">
    <location>
        <begin position="241"/>
        <end position="260"/>
    </location>
</feature>
<dbReference type="STRING" id="1817863.A2Y62_11195"/>
<keyword evidence="1" id="KW-0472">Membrane</keyword>
<keyword evidence="1" id="KW-0812">Transmembrane</keyword>
<feature type="transmembrane region" description="Helical" evidence="1">
    <location>
        <begin position="198"/>
        <end position="221"/>
    </location>
</feature>
<evidence type="ECO:0008006" key="4">
    <source>
        <dbReference type="Google" id="ProtNLM"/>
    </source>
</evidence>
<dbReference type="EMBL" id="MFGW01000042">
    <property type="protein sequence ID" value="OGF67684.1"/>
    <property type="molecule type" value="Genomic_DNA"/>
</dbReference>
<gene>
    <name evidence="2" type="ORF">A2Y62_11195</name>
</gene>
<reference evidence="2 3" key="1">
    <citation type="journal article" date="2016" name="Nat. Commun.">
        <title>Thousands of microbial genomes shed light on interconnected biogeochemical processes in an aquifer system.</title>
        <authorList>
            <person name="Anantharaman K."/>
            <person name="Brown C.T."/>
            <person name="Hug L.A."/>
            <person name="Sharon I."/>
            <person name="Castelle C.J."/>
            <person name="Probst A.J."/>
            <person name="Thomas B.C."/>
            <person name="Singh A."/>
            <person name="Wilkins M.J."/>
            <person name="Karaoz U."/>
            <person name="Brodie E.L."/>
            <person name="Williams K.H."/>
            <person name="Hubbard S.S."/>
            <person name="Banfield J.F."/>
        </authorList>
    </citation>
    <scope>NUCLEOTIDE SEQUENCE [LARGE SCALE GENOMIC DNA]</scope>
</reference>
<evidence type="ECO:0000313" key="3">
    <source>
        <dbReference type="Proteomes" id="UP000178943"/>
    </source>
</evidence>
<organism evidence="2 3">
    <name type="scientific">Candidatus Fischerbacteria bacterium RBG_13_37_8</name>
    <dbReference type="NCBI Taxonomy" id="1817863"/>
    <lineage>
        <taxon>Bacteria</taxon>
        <taxon>Candidatus Fischeribacteriota</taxon>
    </lineage>
</organism>
<evidence type="ECO:0000313" key="2">
    <source>
        <dbReference type="EMBL" id="OGF67684.1"/>
    </source>
</evidence>
<dbReference type="AlphaFoldDB" id="A0A1F5VW78"/>
<comment type="caution">
    <text evidence="2">The sequence shown here is derived from an EMBL/GenBank/DDBJ whole genome shotgun (WGS) entry which is preliminary data.</text>
</comment>
<feature type="transmembrane region" description="Helical" evidence="1">
    <location>
        <begin position="305"/>
        <end position="324"/>
    </location>
</feature>
<feature type="transmembrane region" description="Helical" evidence="1">
    <location>
        <begin position="114"/>
        <end position="135"/>
    </location>
</feature>
<proteinExistence type="predicted"/>
<feature type="transmembrane region" description="Helical" evidence="1">
    <location>
        <begin position="144"/>
        <end position="162"/>
    </location>
</feature>
<protein>
    <recommendedName>
        <fullName evidence="4">Glycosyltransferase RgtA/B/C/D-like domain-containing protein</fullName>
    </recommendedName>
</protein>
<accession>A0A1F5VW78</accession>
<keyword evidence="1" id="KW-1133">Transmembrane helix</keyword>
<dbReference type="Proteomes" id="UP000178943">
    <property type="component" value="Unassembled WGS sequence"/>
</dbReference>
<feature type="transmembrane region" description="Helical" evidence="1">
    <location>
        <begin position="382"/>
        <end position="402"/>
    </location>
</feature>